<dbReference type="Proteomes" id="UP000500755">
    <property type="component" value="Chromosome"/>
</dbReference>
<proteinExistence type="predicted"/>
<evidence type="ECO:0000313" key="3">
    <source>
        <dbReference type="EMBL" id="QKD46376.1"/>
    </source>
</evidence>
<accession>A0A858ZZC4</accession>
<dbReference type="InterPro" id="IPR008927">
    <property type="entry name" value="6-PGluconate_DH-like_C_sf"/>
</dbReference>
<sequence length="276" mass="29014">MVGQCYAQALQAQGHTIAAFCDHAPSDALRALAAQLGAPIHAAPGPWLADAELAVSAVFGTTALDLARASFAHLQAGALYLDMTTADPQAMREAEALARQRGVRFVDVAITGAVNLSGARTPLLCAGADAGEAARLLAACGAPVQVAGDQPGDAAELKLLRSIFTKGLEALAVECLVTAERKGLRETLFRVLSDIDQGSLRETMESMVRTHIVHAGRRRNEVVEARRQMELAGVPAIVLAGVQQRFEHTLAQQQARPYAGQTTADALAWLGAPARP</sequence>
<dbReference type="InterPro" id="IPR006115">
    <property type="entry name" value="6PGDH_NADP-bd"/>
</dbReference>
<evidence type="ECO:0000259" key="2">
    <source>
        <dbReference type="Pfam" id="PF09130"/>
    </source>
</evidence>
<dbReference type="GO" id="GO:0050661">
    <property type="term" value="F:NADP binding"/>
    <property type="evidence" value="ECO:0007669"/>
    <property type="project" value="InterPro"/>
</dbReference>
<feature type="domain" description="6-phosphogluconate dehydrogenase NADP-binding" evidence="1">
    <location>
        <begin position="3"/>
        <end position="141"/>
    </location>
</feature>
<reference evidence="3 4" key="1">
    <citation type="submission" date="2020-05" db="EMBL/GenBank/DDBJ databases">
        <title>Complete genome sequence of Alicycliphilus denitrificans DP3.</title>
        <authorList>
            <person name="Chen X."/>
        </authorList>
    </citation>
    <scope>NUCLEOTIDE SEQUENCE [LARGE SCALE GENOMIC DNA]</scope>
    <source>
        <strain evidence="3 4">DP3</strain>
    </source>
</reference>
<feature type="domain" description="Phosphogluconate dehydrogenase NAD-binding putative C-terminal" evidence="2">
    <location>
        <begin position="179"/>
        <end position="248"/>
    </location>
</feature>
<name>A0A858ZZC4_9BURK</name>
<dbReference type="EMBL" id="CP051298">
    <property type="protein sequence ID" value="QKD46376.1"/>
    <property type="molecule type" value="Genomic_DNA"/>
</dbReference>
<dbReference type="SUPFAM" id="SSF51735">
    <property type="entry name" value="NAD(P)-binding Rossmann-fold domains"/>
    <property type="match status" value="1"/>
</dbReference>
<evidence type="ECO:0000313" key="4">
    <source>
        <dbReference type="Proteomes" id="UP000500755"/>
    </source>
</evidence>
<dbReference type="InterPro" id="IPR013328">
    <property type="entry name" value="6PGD_dom2"/>
</dbReference>
<gene>
    <name evidence="3" type="ORF">HF896_19665</name>
</gene>
<dbReference type="Pfam" id="PF09130">
    <property type="entry name" value="DUF1932"/>
    <property type="match status" value="1"/>
</dbReference>
<dbReference type="InterPro" id="IPR015814">
    <property type="entry name" value="Pgluconate_DH_NAD-bd_C"/>
</dbReference>
<dbReference type="Pfam" id="PF03446">
    <property type="entry name" value="NAD_binding_2"/>
    <property type="match status" value="1"/>
</dbReference>
<dbReference type="SUPFAM" id="SSF48179">
    <property type="entry name" value="6-phosphogluconate dehydrogenase C-terminal domain-like"/>
    <property type="match status" value="1"/>
</dbReference>
<evidence type="ECO:0000259" key="1">
    <source>
        <dbReference type="Pfam" id="PF03446"/>
    </source>
</evidence>
<protein>
    <submittedName>
        <fullName evidence="3">NAD(P)-dependent oxidoreductase</fullName>
    </submittedName>
</protein>
<dbReference type="AlphaFoldDB" id="A0A858ZZC4"/>
<organism evidence="3 4">
    <name type="scientific">Alicycliphilus denitrificans</name>
    <dbReference type="NCBI Taxonomy" id="179636"/>
    <lineage>
        <taxon>Bacteria</taxon>
        <taxon>Pseudomonadati</taxon>
        <taxon>Pseudomonadota</taxon>
        <taxon>Betaproteobacteria</taxon>
        <taxon>Burkholderiales</taxon>
        <taxon>Comamonadaceae</taxon>
        <taxon>Alicycliphilus</taxon>
    </lineage>
</organism>
<dbReference type="Gene3D" id="1.10.1040.10">
    <property type="entry name" value="N-(1-d-carboxylethyl)-l-norvaline Dehydrogenase, domain 2"/>
    <property type="match status" value="1"/>
</dbReference>
<dbReference type="OMA" id="CYDKYAF"/>
<dbReference type="InterPro" id="IPR036291">
    <property type="entry name" value="NAD(P)-bd_dom_sf"/>
</dbReference>
<dbReference type="Gene3D" id="3.40.50.720">
    <property type="entry name" value="NAD(P)-binding Rossmann-like Domain"/>
    <property type="match status" value="1"/>
</dbReference>